<proteinExistence type="predicted"/>
<dbReference type="RefSeq" id="WP_008627336.1">
    <property type="nucleotide sequence ID" value="NZ_AMZY02000010.1"/>
</dbReference>
<protein>
    <submittedName>
        <fullName evidence="1">Uncharacterized protein</fullName>
    </submittedName>
</protein>
<dbReference type="Proteomes" id="UP000010953">
    <property type="component" value="Unassembled WGS sequence"/>
</dbReference>
<keyword evidence="2" id="KW-1185">Reference proteome</keyword>
<sequence length="416" mass="48463">MSLFHRQRLLSGIRETHQVSVQSDWAYAIRKQARLILLPLFREVIVCWKVEGIRETPCLTELANELYRGFENIGQISESTLPIAKEKVSGFIQSLSNSEKSVLKFYFLSEEENIEFLSQQIIEPITDDPISLDKIDKGVGKQLKAQFKDFSDVHLESHLLNELREIENIISNSDLEIGLDTEAITRINEGFSDYLDIPYGEISLIQKPIDEWEFWKKVTAEEPETIGKRIHTERGLEWVECWLPPNGRIRVKGDFLDEPDRDKAATVAIPKALRRVIRQVHDQLKETYQLLDNQIHYTFFTQRESLENILPREGIDFFINQIEAHGADDFVGHISLSIRRYQHKVLQEWGTQIPVHLDLRHWLDEDETNEYKVWVLSIGKEEMPLETTFSEAQIESIAQSILAEIHRSHPKDHENE</sequence>
<dbReference type="STRING" id="1239962.C943_00446"/>
<accession>M7XE56</accession>
<gene>
    <name evidence="1" type="ORF">C943_00446</name>
</gene>
<dbReference type="OrthoDB" id="823467at2"/>
<name>M7XE56_9BACT</name>
<dbReference type="EMBL" id="AMZY02000010">
    <property type="protein sequence ID" value="EMS33169.1"/>
    <property type="molecule type" value="Genomic_DNA"/>
</dbReference>
<comment type="caution">
    <text evidence="1">The sequence shown here is derived from an EMBL/GenBank/DDBJ whole genome shotgun (WGS) entry which is preliminary data.</text>
</comment>
<dbReference type="AlphaFoldDB" id="M7XE56"/>
<dbReference type="InParanoid" id="M7XE56"/>
<reference evidence="1" key="1">
    <citation type="submission" date="2013-01" db="EMBL/GenBank/DDBJ databases">
        <title>Genome assembly of Mariniradius saccharolyticus AK6.</title>
        <authorList>
            <person name="Vaidya B."/>
            <person name="Khatri I."/>
            <person name="Tanuku N.R.S."/>
            <person name="Subramanian S."/>
            <person name="Pinnaka A."/>
        </authorList>
    </citation>
    <scope>NUCLEOTIDE SEQUENCE [LARGE SCALE GENOMIC DNA]</scope>
    <source>
        <strain evidence="1">AK6</strain>
    </source>
</reference>
<evidence type="ECO:0000313" key="2">
    <source>
        <dbReference type="Proteomes" id="UP000010953"/>
    </source>
</evidence>
<evidence type="ECO:0000313" key="1">
    <source>
        <dbReference type="EMBL" id="EMS33169.1"/>
    </source>
</evidence>
<organism evidence="1 2">
    <name type="scientific">Mariniradius saccharolyticus AK6</name>
    <dbReference type="NCBI Taxonomy" id="1239962"/>
    <lineage>
        <taxon>Bacteria</taxon>
        <taxon>Pseudomonadati</taxon>
        <taxon>Bacteroidota</taxon>
        <taxon>Cytophagia</taxon>
        <taxon>Cytophagales</taxon>
        <taxon>Cyclobacteriaceae</taxon>
        <taxon>Mariniradius</taxon>
    </lineage>
</organism>